<comment type="caution">
    <text evidence="1">The sequence shown here is derived from an EMBL/GenBank/DDBJ whole genome shotgun (WGS) entry which is preliminary data.</text>
</comment>
<dbReference type="EMBL" id="BMHC01000004">
    <property type="protein sequence ID" value="GGI23743.1"/>
    <property type="molecule type" value="Genomic_DNA"/>
</dbReference>
<accession>A0AA87W6R4</accession>
<reference evidence="1" key="1">
    <citation type="journal article" date="2014" name="Int. J. Syst. Evol. Microbiol.">
        <title>Complete genome sequence of Corynebacterium casei LMG S-19264T (=DSM 44701T), isolated from a smear-ripened cheese.</title>
        <authorList>
            <consortium name="US DOE Joint Genome Institute (JGI-PGF)"/>
            <person name="Walter F."/>
            <person name="Albersmeier A."/>
            <person name="Kalinowski J."/>
            <person name="Ruckert C."/>
        </authorList>
    </citation>
    <scope>NUCLEOTIDE SEQUENCE</scope>
    <source>
        <strain evidence="1">CGMCC 1.15034</strain>
    </source>
</reference>
<dbReference type="AlphaFoldDB" id="A0AA87W6R4"/>
<dbReference type="Proteomes" id="UP000625079">
    <property type="component" value="Unassembled WGS sequence"/>
</dbReference>
<proteinExistence type="predicted"/>
<sequence>MELVDRNPEPLGEQDVVLHAKGAAIDLGGAQLHKLEELLVETGFGRDLPQRQHQIIRIRRDPLEIFVFAAGM</sequence>
<organism evidence="1 2">
    <name type="scientific">Bradyrhizobium guangdongense</name>
    <dbReference type="NCBI Taxonomy" id="1325090"/>
    <lineage>
        <taxon>Bacteria</taxon>
        <taxon>Pseudomonadati</taxon>
        <taxon>Pseudomonadota</taxon>
        <taxon>Alphaproteobacteria</taxon>
        <taxon>Hyphomicrobiales</taxon>
        <taxon>Nitrobacteraceae</taxon>
        <taxon>Bradyrhizobium</taxon>
    </lineage>
</organism>
<protein>
    <submittedName>
        <fullName evidence="1">Uncharacterized protein</fullName>
    </submittedName>
</protein>
<evidence type="ECO:0000313" key="1">
    <source>
        <dbReference type="EMBL" id="GGI23743.1"/>
    </source>
</evidence>
<name>A0AA87W6R4_9BRAD</name>
<gene>
    <name evidence="1" type="ORF">GCM10010987_25910</name>
</gene>
<reference evidence="1" key="2">
    <citation type="submission" date="2022-12" db="EMBL/GenBank/DDBJ databases">
        <authorList>
            <person name="Sun Q."/>
            <person name="Zhou Y."/>
        </authorList>
    </citation>
    <scope>NUCLEOTIDE SEQUENCE</scope>
    <source>
        <strain evidence="1">CGMCC 1.15034</strain>
    </source>
</reference>
<evidence type="ECO:0000313" key="2">
    <source>
        <dbReference type="Proteomes" id="UP000625079"/>
    </source>
</evidence>